<name>A0A9X3Z7F6_9PROT</name>
<evidence type="ECO:0000313" key="7">
    <source>
        <dbReference type="Proteomes" id="UP001141619"/>
    </source>
</evidence>
<evidence type="ECO:0000313" key="6">
    <source>
        <dbReference type="EMBL" id="MDA5194116.1"/>
    </source>
</evidence>
<dbReference type="GO" id="GO:0005737">
    <property type="term" value="C:cytoplasm"/>
    <property type="evidence" value="ECO:0007669"/>
    <property type="project" value="UniProtKB-SubCell"/>
</dbReference>
<gene>
    <name evidence="6" type="primary">phaC</name>
    <name evidence="6" type="ORF">NYP16_09155</name>
</gene>
<dbReference type="Proteomes" id="UP001141619">
    <property type="component" value="Unassembled WGS sequence"/>
</dbReference>
<evidence type="ECO:0000259" key="5">
    <source>
        <dbReference type="Pfam" id="PF07167"/>
    </source>
</evidence>
<comment type="subcellular location">
    <subcellularLocation>
        <location evidence="1">Cytoplasm</location>
    </subcellularLocation>
</comment>
<dbReference type="InterPro" id="IPR010963">
    <property type="entry name" value="PHA_synth_I"/>
</dbReference>
<dbReference type="PANTHER" id="PTHR36837:SF5">
    <property type="entry name" value="POLY-3-HYDROXYBUTYRATE SYNTHASE"/>
    <property type="match status" value="1"/>
</dbReference>
<dbReference type="InterPro" id="IPR051321">
    <property type="entry name" value="PHA/PHB_synthase"/>
</dbReference>
<keyword evidence="4" id="KW-0012">Acyltransferase</keyword>
<proteinExistence type="predicted"/>
<accession>A0A9X3Z7F6</accession>
<reference evidence="6" key="2">
    <citation type="journal article" date="2023" name="Syst. Appl. Microbiol.">
        <title>Govania unica gen. nov., sp. nov., a rare biosphere bacterium that represents a novel family in the class Alphaproteobacteria.</title>
        <authorList>
            <person name="Vandamme P."/>
            <person name="Peeters C."/>
            <person name="Hettiarachchi A."/>
            <person name="Cnockaert M."/>
            <person name="Carlier A."/>
        </authorList>
    </citation>
    <scope>NUCLEOTIDE SEQUENCE</scope>
    <source>
        <strain evidence="6">LMG 31809</strain>
    </source>
</reference>
<dbReference type="Gene3D" id="3.40.50.1820">
    <property type="entry name" value="alpha/beta hydrolase"/>
    <property type="match status" value="1"/>
</dbReference>
<dbReference type="NCBIfam" id="TIGR01838">
    <property type="entry name" value="PHA_synth_I"/>
    <property type="match status" value="1"/>
</dbReference>
<dbReference type="GO" id="GO:0016746">
    <property type="term" value="F:acyltransferase activity"/>
    <property type="evidence" value="ECO:0007669"/>
    <property type="project" value="UniProtKB-KW"/>
</dbReference>
<keyword evidence="3" id="KW-0808">Transferase</keyword>
<dbReference type="AlphaFoldDB" id="A0A9X3Z7F6"/>
<dbReference type="Pfam" id="PF07167">
    <property type="entry name" value="PhaC_N"/>
    <property type="match status" value="1"/>
</dbReference>
<dbReference type="InterPro" id="IPR010941">
    <property type="entry name" value="PhaC_N"/>
</dbReference>
<evidence type="ECO:0000256" key="1">
    <source>
        <dbReference type="ARBA" id="ARBA00004496"/>
    </source>
</evidence>
<comment type="caution">
    <text evidence="6">The sequence shown here is derived from an EMBL/GenBank/DDBJ whole genome shotgun (WGS) entry which is preliminary data.</text>
</comment>
<reference evidence="6" key="1">
    <citation type="submission" date="2022-08" db="EMBL/GenBank/DDBJ databases">
        <authorList>
            <person name="Vandamme P."/>
            <person name="Hettiarachchi A."/>
            <person name="Peeters C."/>
            <person name="Cnockaert M."/>
            <person name="Carlier A."/>
        </authorList>
    </citation>
    <scope>NUCLEOTIDE SEQUENCE</scope>
    <source>
        <strain evidence="6">LMG 31809</strain>
    </source>
</reference>
<dbReference type="InterPro" id="IPR029058">
    <property type="entry name" value="AB_hydrolase_fold"/>
</dbReference>
<dbReference type="PANTHER" id="PTHR36837">
    <property type="entry name" value="POLY(3-HYDROXYALKANOATE) POLYMERASE SUBUNIT PHAC"/>
    <property type="match status" value="1"/>
</dbReference>
<dbReference type="EMBL" id="JANWOI010000003">
    <property type="protein sequence ID" value="MDA5194116.1"/>
    <property type="molecule type" value="Genomic_DNA"/>
</dbReference>
<keyword evidence="7" id="KW-1185">Reference proteome</keyword>
<organism evidence="6 7">
    <name type="scientific">Govanella unica</name>
    <dbReference type="NCBI Taxonomy" id="2975056"/>
    <lineage>
        <taxon>Bacteria</taxon>
        <taxon>Pseudomonadati</taxon>
        <taxon>Pseudomonadota</taxon>
        <taxon>Alphaproteobacteria</taxon>
        <taxon>Emcibacterales</taxon>
        <taxon>Govanellaceae</taxon>
        <taxon>Govanella</taxon>
    </lineage>
</organism>
<evidence type="ECO:0000256" key="2">
    <source>
        <dbReference type="ARBA" id="ARBA00022490"/>
    </source>
</evidence>
<protein>
    <submittedName>
        <fullName evidence="6">Class I poly(R)-hydroxyalkanoic acid synthase</fullName>
    </submittedName>
</protein>
<dbReference type="GO" id="GO:0042619">
    <property type="term" value="P:poly-hydroxybutyrate biosynthetic process"/>
    <property type="evidence" value="ECO:0007669"/>
    <property type="project" value="InterPro"/>
</dbReference>
<evidence type="ECO:0000256" key="3">
    <source>
        <dbReference type="ARBA" id="ARBA00022679"/>
    </source>
</evidence>
<feature type="domain" description="Poly-beta-hydroxybutyrate polymerase N-terminal" evidence="5">
    <location>
        <begin position="107"/>
        <end position="278"/>
    </location>
</feature>
<keyword evidence="2" id="KW-0963">Cytoplasm</keyword>
<dbReference type="RefSeq" id="WP_274943821.1">
    <property type="nucleotide sequence ID" value="NZ_JANWOI010000003.1"/>
</dbReference>
<sequence>MDDGPTPFTFPDAQDFNDNWLKIAAHSQTLISQFLSSNDAYLQQANLDPMAVGRAFLEMTNRVLTSPQHLADSHITLWQDYMKLWQNATLRMMGGTPDPVIEPEQGDKRFRDSEWTENQVYDFIKQSYLLSARWMQGVVQSAGGDEEHDSRKLDFFTRQFIDAISPSNFALTNPEVMRETLASGGDNLVKGLQNLLDDLGRGQGKLNISQTDLEAFAIGENIATTPGQVIFRNELIELIQYEPATKTVYKRPLLVLPPWINKYYILDLKPQNSLVKWLTEQGYTTFIISWRNPDVRHAAFGFDDYMRLGPLAALDVIEQITGEKSVHALGYCIGGTLLACTLAWLEATGAAARIPAATFFVSQVDFSEAGELKLFVDDEQIANMQATMDEKGFLDGHTMATTFNMLRSNDLIWSFVINNYLMGKDPFPFDLLYWNSDSTRVTRAAHEFYLREMYQNNNLVKPGKVEMNGVAIDLSQIKIPIYIQAAETDHICPYNSVYKATQIYSGDCRFVLAGSGHIAGVVNPPSANKYYHYTNDTLPQTAREWLHDATRHPGSWWPDWHQWSAPKCGKKIPARTPANALEPAPGSYVKTRYG</sequence>
<evidence type="ECO:0000256" key="4">
    <source>
        <dbReference type="ARBA" id="ARBA00023315"/>
    </source>
</evidence>
<dbReference type="SUPFAM" id="SSF53474">
    <property type="entry name" value="alpha/beta-Hydrolases"/>
    <property type="match status" value="1"/>
</dbReference>